<evidence type="ECO:0000313" key="3">
    <source>
        <dbReference type="EMBL" id="MDM4014690.1"/>
    </source>
</evidence>
<dbReference type="PANTHER" id="PTHR30153:SF2">
    <property type="entry name" value="REPLICATIVE DNA HELICASE"/>
    <property type="match status" value="1"/>
</dbReference>
<sequence length="356" mass="38800">MTGASNCYVNDLPPDIDQDAIDEYEQTKAQERRSKARHVHEADFAAGAGSSADKEPEPVLVSGISMMKTLLNKLRNREGDVLYKLGPALDGFEIGPSLIAGLIAPPNGGKTALAGQVAFETLEHNPDIPVVIANAETGFEALLKRELTGRTNVPSKALRLANLTDAQIAEIESAAADIESLAADRLHVLPISHCKTDGLKRIQGEVKPGLLVVDYLQKFADRGKDLRIAINDVVDQLRVMASEGWAILALSATTRVSGSGGSSHDSSKLTLASFKESGEIEFNLDSAYILRDQGDVDGDKAVRRVLLDCVKNRHDEKPEKKLTFNMRRMRFEAVEPEPFAEFDAWGQAVENPTEWN</sequence>
<organism evidence="3 4">
    <name type="scientific">Roseiconus lacunae</name>
    <dbReference type="NCBI Taxonomy" id="2605694"/>
    <lineage>
        <taxon>Bacteria</taxon>
        <taxon>Pseudomonadati</taxon>
        <taxon>Planctomycetota</taxon>
        <taxon>Planctomycetia</taxon>
        <taxon>Pirellulales</taxon>
        <taxon>Pirellulaceae</taxon>
        <taxon>Roseiconus</taxon>
    </lineage>
</organism>
<feature type="domain" description="SF4 helicase" evidence="2">
    <location>
        <begin position="111"/>
        <end position="338"/>
    </location>
</feature>
<dbReference type="InterPro" id="IPR027417">
    <property type="entry name" value="P-loop_NTPase"/>
</dbReference>
<reference evidence="3 4" key="1">
    <citation type="submission" date="2023-06" db="EMBL/GenBank/DDBJ databases">
        <title>Roseiconus lacunae JC819 isolated from Gulf of Mannar region, Tamil Nadu.</title>
        <authorList>
            <person name="Pk S."/>
            <person name="Ch S."/>
            <person name="Ch V.R."/>
        </authorList>
    </citation>
    <scope>NUCLEOTIDE SEQUENCE [LARGE SCALE GENOMIC DNA]</scope>
    <source>
        <strain evidence="3 4">JC819</strain>
    </source>
</reference>
<comment type="caution">
    <text evidence="3">The sequence shown here is derived from an EMBL/GenBank/DDBJ whole genome shotgun (WGS) entry which is preliminary data.</text>
</comment>
<dbReference type="SUPFAM" id="SSF52540">
    <property type="entry name" value="P-loop containing nucleoside triphosphate hydrolases"/>
    <property type="match status" value="1"/>
</dbReference>
<feature type="compositionally biased region" description="Basic and acidic residues" evidence="1">
    <location>
        <begin position="27"/>
        <end position="43"/>
    </location>
</feature>
<proteinExistence type="predicted"/>
<gene>
    <name evidence="3" type="ORF">QTN89_04550</name>
</gene>
<protein>
    <submittedName>
        <fullName evidence="3">DnaB-like helicase C-terminal domain-containing protein</fullName>
    </submittedName>
</protein>
<evidence type="ECO:0000256" key="1">
    <source>
        <dbReference type="SAM" id="MobiDB-lite"/>
    </source>
</evidence>
<evidence type="ECO:0000313" key="4">
    <source>
        <dbReference type="Proteomes" id="UP001239462"/>
    </source>
</evidence>
<dbReference type="InterPro" id="IPR007694">
    <property type="entry name" value="DNA_helicase_DnaB-like_C"/>
</dbReference>
<dbReference type="EMBL" id="JASZZN010000003">
    <property type="protein sequence ID" value="MDM4014690.1"/>
    <property type="molecule type" value="Genomic_DNA"/>
</dbReference>
<accession>A0ABT7PDX5</accession>
<name>A0ABT7PDX5_9BACT</name>
<evidence type="ECO:0000259" key="2">
    <source>
        <dbReference type="PROSITE" id="PS51199"/>
    </source>
</evidence>
<feature type="region of interest" description="Disordered" evidence="1">
    <location>
        <begin position="27"/>
        <end position="56"/>
    </location>
</feature>
<dbReference type="Pfam" id="PF03796">
    <property type="entry name" value="DnaB_C"/>
    <property type="match status" value="1"/>
</dbReference>
<dbReference type="PANTHER" id="PTHR30153">
    <property type="entry name" value="REPLICATIVE DNA HELICASE DNAB"/>
    <property type="match status" value="1"/>
</dbReference>
<keyword evidence="4" id="KW-1185">Reference proteome</keyword>
<dbReference type="PROSITE" id="PS51199">
    <property type="entry name" value="SF4_HELICASE"/>
    <property type="match status" value="1"/>
</dbReference>
<dbReference type="Proteomes" id="UP001239462">
    <property type="component" value="Unassembled WGS sequence"/>
</dbReference>
<dbReference type="Gene3D" id="3.40.50.300">
    <property type="entry name" value="P-loop containing nucleotide triphosphate hydrolases"/>
    <property type="match status" value="1"/>
</dbReference>
<dbReference type="RefSeq" id="WP_289162370.1">
    <property type="nucleotide sequence ID" value="NZ_JASZZN010000003.1"/>
</dbReference>